<evidence type="ECO:0000256" key="3">
    <source>
        <dbReference type="ARBA" id="ARBA00022840"/>
    </source>
</evidence>
<evidence type="ECO:0000259" key="4">
    <source>
        <dbReference type="PROSITE" id="PS50893"/>
    </source>
</evidence>
<dbReference type="InterPro" id="IPR015856">
    <property type="entry name" value="ABC_transpr_CbiO/EcfA_su"/>
</dbReference>
<proteinExistence type="predicted"/>
<dbReference type="PANTHER" id="PTHR43119">
    <property type="entry name" value="ABC TRANSPORT PROTEIN ATP-BINDING COMPONENT-RELATED"/>
    <property type="match status" value="1"/>
</dbReference>
<dbReference type="InterPro" id="IPR003593">
    <property type="entry name" value="AAA+_ATPase"/>
</dbReference>
<keyword evidence="2" id="KW-0547">Nucleotide-binding</keyword>
<dbReference type="InterPro" id="IPR027417">
    <property type="entry name" value="P-loop_NTPase"/>
</dbReference>
<evidence type="ECO:0000313" key="6">
    <source>
        <dbReference type="Proteomes" id="UP000218427"/>
    </source>
</evidence>
<keyword evidence="1" id="KW-0813">Transport</keyword>
<dbReference type="SUPFAM" id="SSF52540">
    <property type="entry name" value="P-loop containing nucleoside triphosphate hydrolases"/>
    <property type="match status" value="1"/>
</dbReference>
<protein>
    <submittedName>
        <fullName evidence="5">ABC transporter ATP-binding protein</fullName>
    </submittedName>
</protein>
<feature type="domain" description="ABC transporter" evidence="4">
    <location>
        <begin position="6"/>
        <end position="209"/>
    </location>
</feature>
<dbReference type="PANTHER" id="PTHR43119:SF1">
    <property type="entry name" value="ABC TRANSPORTER DOMAIN-CONTAINING PROTEIN"/>
    <property type="match status" value="1"/>
</dbReference>
<dbReference type="RefSeq" id="WP_067083073.1">
    <property type="nucleotide sequence ID" value="NZ_LRFG02000002.1"/>
</dbReference>
<keyword evidence="3 5" id="KW-0067">ATP-binding</keyword>
<dbReference type="CDD" id="cd03225">
    <property type="entry name" value="ABC_cobalt_CbiO_domain1"/>
    <property type="match status" value="1"/>
</dbReference>
<keyword evidence="6" id="KW-1185">Reference proteome</keyword>
<sequence>MGKKALAAGKLTLDRIKAGDLEPVSETIDPGEIVCLSGPSGSGKSRLLRAVADLDPHEGSVSIAGESQQDLRGHRWRRAVTMVPAESAWWFDTVGEHLPGPMTEALDQLGFKAETLDWSIDRLSSGEKQRLALVRALAHQPRALLLDEPTANLDPDATRETEQWLCKVIRERALPTLWVAHDREQIARVADRHLHIEGDRLVKTSGDKD</sequence>
<gene>
    <name evidence="5" type="ORF">AWR36_006970</name>
</gene>
<evidence type="ECO:0000256" key="1">
    <source>
        <dbReference type="ARBA" id="ARBA00022448"/>
    </source>
</evidence>
<dbReference type="InterPro" id="IPR003439">
    <property type="entry name" value="ABC_transporter-like_ATP-bd"/>
</dbReference>
<name>A0ABX4I1C9_9GAMM</name>
<dbReference type="GO" id="GO:0005524">
    <property type="term" value="F:ATP binding"/>
    <property type="evidence" value="ECO:0007669"/>
    <property type="project" value="UniProtKB-KW"/>
</dbReference>
<dbReference type="SMART" id="SM00382">
    <property type="entry name" value="AAA"/>
    <property type="match status" value="1"/>
</dbReference>
<dbReference type="PROSITE" id="PS50893">
    <property type="entry name" value="ABC_TRANSPORTER_2"/>
    <property type="match status" value="1"/>
</dbReference>
<dbReference type="Gene3D" id="3.40.50.300">
    <property type="entry name" value="P-loop containing nucleotide triphosphate hydrolases"/>
    <property type="match status" value="1"/>
</dbReference>
<dbReference type="EMBL" id="LRFG02000002">
    <property type="protein sequence ID" value="PCO05747.1"/>
    <property type="molecule type" value="Genomic_DNA"/>
</dbReference>
<accession>A0ABX4I1C9</accession>
<evidence type="ECO:0000256" key="2">
    <source>
        <dbReference type="ARBA" id="ARBA00022741"/>
    </source>
</evidence>
<organism evidence="5 6">
    <name type="scientific">Microbulbifer flavimaris</name>
    <dbReference type="NCBI Taxonomy" id="1781068"/>
    <lineage>
        <taxon>Bacteria</taxon>
        <taxon>Pseudomonadati</taxon>
        <taxon>Pseudomonadota</taxon>
        <taxon>Gammaproteobacteria</taxon>
        <taxon>Cellvibrionales</taxon>
        <taxon>Microbulbiferaceae</taxon>
        <taxon>Microbulbifer</taxon>
    </lineage>
</organism>
<dbReference type="InterPro" id="IPR017871">
    <property type="entry name" value="ABC_transporter-like_CS"/>
</dbReference>
<evidence type="ECO:0000313" key="5">
    <source>
        <dbReference type="EMBL" id="PCO05747.1"/>
    </source>
</evidence>
<dbReference type="PROSITE" id="PS00211">
    <property type="entry name" value="ABC_TRANSPORTER_1"/>
    <property type="match status" value="1"/>
</dbReference>
<reference evidence="5" key="1">
    <citation type="submission" date="2017-08" db="EMBL/GenBank/DDBJ databases">
        <title>Microbulbifer marisrubri sp. nov., a halophilic alphaproteobacterium isolated from marine sediment of the Yellow Sea, China.</title>
        <authorList>
            <person name="Zhang G."/>
            <person name="Xiong Q."/>
        </authorList>
    </citation>
    <scope>NUCLEOTIDE SEQUENCE [LARGE SCALE GENOMIC DNA]</scope>
    <source>
        <strain evidence="5">WRN-8</strain>
    </source>
</reference>
<comment type="caution">
    <text evidence="5">The sequence shown here is derived from an EMBL/GenBank/DDBJ whole genome shotgun (WGS) entry which is preliminary data.</text>
</comment>
<dbReference type="Proteomes" id="UP000218427">
    <property type="component" value="Unassembled WGS sequence"/>
</dbReference>
<dbReference type="Pfam" id="PF00005">
    <property type="entry name" value="ABC_tran"/>
    <property type="match status" value="1"/>
</dbReference>